<dbReference type="AlphaFoldDB" id="A0AAV5MKS0"/>
<reference evidence="1 2" key="1">
    <citation type="journal article" date="2021" name="Commun. Biol.">
        <title>The genome of Shorea leprosula (Dipterocarpaceae) highlights the ecological relevance of drought in aseasonal tropical rainforests.</title>
        <authorList>
            <person name="Ng K.K.S."/>
            <person name="Kobayashi M.J."/>
            <person name="Fawcett J.A."/>
            <person name="Hatakeyama M."/>
            <person name="Paape T."/>
            <person name="Ng C.H."/>
            <person name="Ang C.C."/>
            <person name="Tnah L.H."/>
            <person name="Lee C.T."/>
            <person name="Nishiyama T."/>
            <person name="Sese J."/>
            <person name="O'Brien M.J."/>
            <person name="Copetti D."/>
            <person name="Mohd Noor M.I."/>
            <person name="Ong R.C."/>
            <person name="Putra M."/>
            <person name="Sireger I.Z."/>
            <person name="Indrioko S."/>
            <person name="Kosugi Y."/>
            <person name="Izuno A."/>
            <person name="Isagi Y."/>
            <person name="Lee S.L."/>
            <person name="Shimizu K.K."/>
        </authorList>
    </citation>
    <scope>NUCLEOTIDE SEQUENCE [LARGE SCALE GENOMIC DNA]</scope>
    <source>
        <strain evidence="1">214</strain>
    </source>
</reference>
<evidence type="ECO:0000313" key="2">
    <source>
        <dbReference type="Proteomes" id="UP001054252"/>
    </source>
</evidence>
<evidence type="ECO:0000313" key="1">
    <source>
        <dbReference type="EMBL" id="GKV50053.1"/>
    </source>
</evidence>
<comment type="caution">
    <text evidence="1">The sequence shown here is derived from an EMBL/GenBank/DDBJ whole genome shotgun (WGS) entry which is preliminary data.</text>
</comment>
<protein>
    <submittedName>
        <fullName evidence="1">Uncharacterized protein</fullName>
    </submittedName>
</protein>
<keyword evidence="2" id="KW-1185">Reference proteome</keyword>
<name>A0AAV5MKS0_9ROSI</name>
<gene>
    <name evidence="1" type="ORF">SLEP1_g56768</name>
</gene>
<proteinExistence type="predicted"/>
<sequence length="216" mass="23577">MDELKGPSAISSVANHFSWPPPQAHTSVAKDVSSSLRFRIRELASFRLTSQLGHHQIQQPNRPNAQTGLCKTGLGYHPLAQAEGASVQAYPRDQGHVGQGDAYTCKCMSAPRDYKYPPTTSDEGVEAAEDFNSVGLRSCRNMPETFKVLFVLEVSDGEGGGVRGGCLLPPVWVSKEAEGEGDGLIRTPFNHPQICRFAICSIWGVWEGFEGLFRLD</sequence>
<organism evidence="1 2">
    <name type="scientific">Rubroshorea leprosula</name>
    <dbReference type="NCBI Taxonomy" id="152421"/>
    <lineage>
        <taxon>Eukaryota</taxon>
        <taxon>Viridiplantae</taxon>
        <taxon>Streptophyta</taxon>
        <taxon>Embryophyta</taxon>
        <taxon>Tracheophyta</taxon>
        <taxon>Spermatophyta</taxon>
        <taxon>Magnoliopsida</taxon>
        <taxon>eudicotyledons</taxon>
        <taxon>Gunneridae</taxon>
        <taxon>Pentapetalae</taxon>
        <taxon>rosids</taxon>
        <taxon>malvids</taxon>
        <taxon>Malvales</taxon>
        <taxon>Dipterocarpaceae</taxon>
        <taxon>Rubroshorea</taxon>
    </lineage>
</organism>
<dbReference type="EMBL" id="BPVZ01000335">
    <property type="protein sequence ID" value="GKV50053.1"/>
    <property type="molecule type" value="Genomic_DNA"/>
</dbReference>
<accession>A0AAV5MKS0</accession>
<dbReference type="Proteomes" id="UP001054252">
    <property type="component" value="Unassembled WGS sequence"/>
</dbReference>